<dbReference type="PANTHER" id="PTHR24216:SF65">
    <property type="entry name" value="PAXILLIN-LIKE PROTEIN 1"/>
    <property type="match status" value="1"/>
</dbReference>
<dbReference type="PANTHER" id="PTHR24216">
    <property type="entry name" value="PAXILLIN-RELATED"/>
    <property type="match status" value="1"/>
</dbReference>
<evidence type="ECO:0000313" key="3">
    <source>
        <dbReference type="Proteomes" id="UP000198318"/>
    </source>
</evidence>
<proteinExistence type="predicted"/>
<dbReference type="EMBL" id="FZOR01000064">
    <property type="protein sequence ID" value="SNT61481.1"/>
    <property type="molecule type" value="Genomic_DNA"/>
</dbReference>
<feature type="compositionally biased region" description="Pro residues" evidence="1">
    <location>
        <begin position="264"/>
        <end position="282"/>
    </location>
</feature>
<feature type="region of interest" description="Disordered" evidence="1">
    <location>
        <begin position="253"/>
        <end position="295"/>
    </location>
</feature>
<organism evidence="2 3">
    <name type="scientific">Actinomadura meyerae</name>
    <dbReference type="NCBI Taxonomy" id="240840"/>
    <lineage>
        <taxon>Bacteria</taxon>
        <taxon>Bacillati</taxon>
        <taxon>Actinomycetota</taxon>
        <taxon>Actinomycetes</taxon>
        <taxon>Streptosporangiales</taxon>
        <taxon>Thermomonosporaceae</taxon>
        <taxon>Actinomadura</taxon>
    </lineage>
</organism>
<name>A0A239P2X1_9ACTN</name>
<feature type="compositionally biased region" description="Low complexity" evidence="1">
    <location>
        <begin position="283"/>
        <end position="293"/>
    </location>
</feature>
<evidence type="ECO:0000313" key="2">
    <source>
        <dbReference type="EMBL" id="SNT61481.1"/>
    </source>
</evidence>
<sequence>MIPEALTEELRTRGVLRQQREGARLSEIADRRRHAAQLAYLAEKHRREELLVRYRSRAARYPLGEVGRLRDLTGDDRRPAVLVSPPVRAGDAVRRRIPGLVHDALHDVDGFVRHAALHTGAFVSDGGVSRAIEGSVGAAEISALEFSGRPAILVYFEADGDRLDAFAYLGSVFPTEDGPAGFPVRIAGFAWGGGPTTRADGSLPTWPHVNLRELDHPDEMVIAALVAAFVVSCVEAYWHMQGVRGLRLRPAPAPPSLASASPAPSSPAPPSPAPPSPAPSSPAPSSSAPSSPALRGRSLIDSVAEDGSVFGHRVETEALALLDLGFQPIETVEYGPDRVALIASRDDLAVSFLLDADFPASPPEVFYVDAGGREHVALDPAVWSPRHSLAEIVEALR</sequence>
<dbReference type="Proteomes" id="UP000198318">
    <property type="component" value="Unassembled WGS sequence"/>
</dbReference>
<reference evidence="2 3" key="1">
    <citation type="submission" date="2017-06" db="EMBL/GenBank/DDBJ databases">
        <authorList>
            <person name="Kim H.J."/>
            <person name="Triplett B.A."/>
        </authorList>
    </citation>
    <scope>NUCLEOTIDE SEQUENCE [LARGE SCALE GENOMIC DNA]</scope>
    <source>
        <strain evidence="2 3">DSM 44715</strain>
    </source>
</reference>
<evidence type="ECO:0000256" key="1">
    <source>
        <dbReference type="SAM" id="MobiDB-lite"/>
    </source>
</evidence>
<accession>A0A239P2X1</accession>
<dbReference type="AlphaFoldDB" id="A0A239P2X1"/>
<gene>
    <name evidence="2" type="ORF">SAMN05443665_10648</name>
</gene>
<protein>
    <submittedName>
        <fullName evidence="2">Uncharacterized protein</fullName>
    </submittedName>
</protein>
<keyword evidence="3" id="KW-1185">Reference proteome</keyword>